<evidence type="ECO:0000313" key="1">
    <source>
        <dbReference type="EMBL" id="CAV19307.1"/>
    </source>
</evidence>
<sequence>MTWTVKDRWRMRRTNKMTPNELFYESFERCRIDEEFLETFLADFCEHNPRFSERFENIGLEQQTKMLKASIILIYNSAGLPSVRNSVKKLGKRHKDLGMDISEQELNEWFNSLLNTVKKYDPHYDESVEQAWTETLEAGLTIMKKECVV</sequence>
<dbReference type="eggNOG" id="COG1017">
    <property type="taxonomic scope" value="Bacteria"/>
</dbReference>
<dbReference type="STRING" id="575788.VS_2132"/>
<accession>B7VHT7</accession>
<reference evidence="1 2" key="1">
    <citation type="submission" date="2009-02" db="EMBL/GenBank/DDBJ databases">
        <title>Vibrio splendidus str. LGP32 complete genome.</title>
        <authorList>
            <person name="Mazel D."/>
            <person name="Le Roux F."/>
        </authorList>
    </citation>
    <scope>NUCLEOTIDE SEQUENCE [LARGE SCALE GENOMIC DNA]</scope>
    <source>
        <strain evidence="1 2">LGP32</strain>
    </source>
</reference>
<evidence type="ECO:0000313" key="2">
    <source>
        <dbReference type="Proteomes" id="UP000009100"/>
    </source>
</evidence>
<dbReference type="Proteomes" id="UP000009100">
    <property type="component" value="Chromosome 1"/>
</dbReference>
<dbReference type="SUPFAM" id="SSF46458">
    <property type="entry name" value="Globin-like"/>
    <property type="match status" value="1"/>
</dbReference>
<gene>
    <name evidence="1" type="ordered locus">VS_2132</name>
</gene>
<dbReference type="EMBL" id="FM954972">
    <property type="protein sequence ID" value="CAV19307.1"/>
    <property type="molecule type" value="Genomic_DNA"/>
</dbReference>
<dbReference type="AlphaFoldDB" id="B7VHT7"/>
<dbReference type="InterPro" id="IPR012292">
    <property type="entry name" value="Globin/Proto"/>
</dbReference>
<dbReference type="InterPro" id="IPR009050">
    <property type="entry name" value="Globin-like_sf"/>
</dbReference>
<dbReference type="GO" id="GO:0019825">
    <property type="term" value="F:oxygen binding"/>
    <property type="evidence" value="ECO:0007669"/>
    <property type="project" value="InterPro"/>
</dbReference>
<dbReference type="KEGG" id="vsp:VS_2132"/>
<evidence type="ECO:0008006" key="3">
    <source>
        <dbReference type="Google" id="ProtNLM"/>
    </source>
</evidence>
<dbReference type="HOGENOM" id="CLU_153827_0_0_6"/>
<dbReference type="GO" id="GO:0020037">
    <property type="term" value="F:heme binding"/>
    <property type="evidence" value="ECO:0007669"/>
    <property type="project" value="InterPro"/>
</dbReference>
<name>B7VHT7_VIBA3</name>
<dbReference type="Gene3D" id="1.10.490.10">
    <property type="entry name" value="Globins"/>
    <property type="match status" value="1"/>
</dbReference>
<protein>
    <recommendedName>
        <fullName evidence="3">Globin</fullName>
    </recommendedName>
</protein>
<organism evidence="1 2">
    <name type="scientific">Vibrio atlanticus (strain LGP32)</name>
    <name type="common">Vibrio splendidus (strain Mel32)</name>
    <dbReference type="NCBI Taxonomy" id="575788"/>
    <lineage>
        <taxon>Bacteria</taxon>
        <taxon>Pseudomonadati</taxon>
        <taxon>Pseudomonadota</taxon>
        <taxon>Gammaproteobacteria</taxon>
        <taxon>Vibrionales</taxon>
        <taxon>Vibrionaceae</taxon>
        <taxon>Vibrio</taxon>
    </lineage>
</organism>
<proteinExistence type="predicted"/>